<keyword evidence="2" id="KW-1185">Reference proteome</keyword>
<proteinExistence type="predicted"/>
<accession>A0A9P3GSV2</accession>
<evidence type="ECO:0000313" key="1">
    <source>
        <dbReference type="EMBL" id="GJE98839.1"/>
    </source>
</evidence>
<evidence type="ECO:0000313" key="2">
    <source>
        <dbReference type="Proteomes" id="UP000703269"/>
    </source>
</evidence>
<gene>
    <name evidence="1" type="ORF">PsYK624_150760</name>
</gene>
<name>A0A9P3GSV2_9APHY</name>
<dbReference type="AlphaFoldDB" id="A0A9P3GSV2"/>
<dbReference type="Proteomes" id="UP000703269">
    <property type="component" value="Unassembled WGS sequence"/>
</dbReference>
<protein>
    <submittedName>
        <fullName evidence="1">Uncharacterized protein</fullName>
    </submittedName>
</protein>
<reference evidence="1 2" key="1">
    <citation type="submission" date="2021-08" db="EMBL/GenBank/DDBJ databases">
        <title>Draft Genome Sequence of Phanerochaete sordida strain YK-624.</title>
        <authorList>
            <person name="Mori T."/>
            <person name="Dohra H."/>
            <person name="Suzuki T."/>
            <person name="Kawagishi H."/>
            <person name="Hirai H."/>
        </authorList>
    </citation>
    <scope>NUCLEOTIDE SEQUENCE [LARGE SCALE GENOMIC DNA]</scope>
    <source>
        <strain evidence="1 2">YK-624</strain>
    </source>
</reference>
<dbReference type="OrthoDB" id="2553626at2759"/>
<organism evidence="1 2">
    <name type="scientific">Phanerochaete sordida</name>
    <dbReference type="NCBI Taxonomy" id="48140"/>
    <lineage>
        <taxon>Eukaryota</taxon>
        <taxon>Fungi</taxon>
        <taxon>Dikarya</taxon>
        <taxon>Basidiomycota</taxon>
        <taxon>Agaricomycotina</taxon>
        <taxon>Agaricomycetes</taxon>
        <taxon>Polyporales</taxon>
        <taxon>Phanerochaetaceae</taxon>
        <taxon>Phanerochaete</taxon>
    </lineage>
</organism>
<comment type="caution">
    <text evidence="1">The sequence shown here is derived from an EMBL/GenBank/DDBJ whole genome shotgun (WGS) entry which is preliminary data.</text>
</comment>
<dbReference type="EMBL" id="BPQB01000095">
    <property type="protein sequence ID" value="GJE98839.1"/>
    <property type="molecule type" value="Genomic_DNA"/>
</dbReference>
<sequence length="251" mass="27487">MQRPLTLHASALTDPEYTLYTTALLDLAGEDAASHPHDDSYYAALVVSARETRAWVRGRYTELAPARVDAVLKLFTPNIAPADTLSGGQFFAALRLVTHIRHGRPLDGSLVFVQGESPFRCRLWLGVSVNPFPAPGDRCDCAREEEDVAGPAARSLRAQGVPILRASPVLLSLSASTRRRRLQRTMSQRTLSACRHSPSRHRHDLLLAALILSVSGALPRPPAAPTLEHCGTCDNADDVRTWLLRLRCSSK</sequence>